<dbReference type="Gene3D" id="3.30.530.20">
    <property type="match status" value="1"/>
</dbReference>
<sequence>MSRPFRFAGSFPLAAPPEQVIAVLRDAERWPQWWPQIRSVERYDERRGLVTARSVLPFSLRIELTSTVDDPDRGVLRADLARDLVGWIEFRVAEGDAPDRARVTYDQECDLAHARVRRVALAARPLLQLNHSAMMRTGMRRLAVRAREEPAAQD</sequence>
<reference evidence="1 2" key="1">
    <citation type="submission" date="2019-06" db="EMBL/GenBank/DDBJ databases">
        <title>Sequencing the genomes of 1000 actinobacteria strains.</title>
        <authorList>
            <person name="Klenk H.-P."/>
        </authorList>
    </citation>
    <scope>NUCLEOTIDE SEQUENCE [LARGE SCALE GENOMIC DNA]</scope>
    <source>
        <strain evidence="1 2">DSM 24617</strain>
    </source>
</reference>
<dbReference type="InterPro" id="IPR023393">
    <property type="entry name" value="START-like_dom_sf"/>
</dbReference>
<keyword evidence="2" id="KW-1185">Reference proteome</keyword>
<proteinExistence type="predicted"/>
<accession>A0A542WZB7</accession>
<evidence type="ECO:0000313" key="2">
    <source>
        <dbReference type="Proteomes" id="UP000318336"/>
    </source>
</evidence>
<name>A0A542WZB7_9MICO</name>
<organism evidence="1 2">
    <name type="scientific">Barrientosiimonas humi</name>
    <dbReference type="NCBI Taxonomy" id="999931"/>
    <lineage>
        <taxon>Bacteria</taxon>
        <taxon>Bacillati</taxon>
        <taxon>Actinomycetota</taxon>
        <taxon>Actinomycetes</taxon>
        <taxon>Micrococcales</taxon>
        <taxon>Dermacoccaceae</taxon>
        <taxon>Barrientosiimonas</taxon>
    </lineage>
</organism>
<evidence type="ECO:0000313" key="1">
    <source>
        <dbReference type="EMBL" id="TQL28874.1"/>
    </source>
</evidence>
<dbReference type="RefSeq" id="WP_170206947.1">
    <property type="nucleotide sequence ID" value="NZ_CAJTBP010000001.1"/>
</dbReference>
<dbReference type="Pfam" id="PF10604">
    <property type="entry name" value="Polyketide_cyc2"/>
    <property type="match status" value="1"/>
</dbReference>
<dbReference type="AlphaFoldDB" id="A0A542WZB7"/>
<dbReference type="EMBL" id="VFOK01000002">
    <property type="protein sequence ID" value="TQL28874.1"/>
    <property type="molecule type" value="Genomic_DNA"/>
</dbReference>
<dbReference type="Proteomes" id="UP000318336">
    <property type="component" value="Unassembled WGS sequence"/>
</dbReference>
<dbReference type="SUPFAM" id="SSF55961">
    <property type="entry name" value="Bet v1-like"/>
    <property type="match status" value="1"/>
</dbReference>
<comment type="caution">
    <text evidence="1">The sequence shown here is derived from an EMBL/GenBank/DDBJ whole genome shotgun (WGS) entry which is preliminary data.</text>
</comment>
<dbReference type="InterPro" id="IPR019587">
    <property type="entry name" value="Polyketide_cyclase/dehydratase"/>
</dbReference>
<protein>
    <submittedName>
        <fullName evidence="1">Polyketide cyclase/dehydrase/lipid transport protein</fullName>
    </submittedName>
</protein>
<gene>
    <name evidence="1" type="ORF">FB554_3182</name>
</gene>